<gene>
    <name evidence="2" type="ORF">AVDCRST_MAG36-1754</name>
</gene>
<feature type="region of interest" description="Disordered" evidence="1">
    <location>
        <begin position="1"/>
        <end position="60"/>
    </location>
</feature>
<feature type="non-terminal residue" evidence="2">
    <location>
        <position position="1"/>
    </location>
</feature>
<dbReference type="AlphaFoldDB" id="A0A6J4M226"/>
<name>A0A6J4M226_9ACTN</name>
<feature type="non-terminal residue" evidence="2">
    <location>
        <position position="60"/>
    </location>
</feature>
<feature type="compositionally biased region" description="Basic and acidic residues" evidence="1">
    <location>
        <begin position="50"/>
        <end position="60"/>
    </location>
</feature>
<protein>
    <submittedName>
        <fullName evidence="2">Uncharacterized protein</fullName>
    </submittedName>
</protein>
<sequence length="60" mass="5693">GRRCSPAGTAAGVAPRRSRVGGPGGLRRGAAGRAVGRGGGVAAGRGGRLGRADDASGRLL</sequence>
<dbReference type="EMBL" id="CADCUH010000118">
    <property type="protein sequence ID" value="CAA9347810.1"/>
    <property type="molecule type" value="Genomic_DNA"/>
</dbReference>
<reference evidence="2" key="1">
    <citation type="submission" date="2020-02" db="EMBL/GenBank/DDBJ databases">
        <authorList>
            <person name="Meier V. D."/>
        </authorList>
    </citation>
    <scope>NUCLEOTIDE SEQUENCE</scope>
    <source>
        <strain evidence="2">AVDCRST_MAG36</strain>
    </source>
</reference>
<evidence type="ECO:0000313" key="2">
    <source>
        <dbReference type="EMBL" id="CAA9347810.1"/>
    </source>
</evidence>
<evidence type="ECO:0000256" key="1">
    <source>
        <dbReference type="SAM" id="MobiDB-lite"/>
    </source>
</evidence>
<organism evidence="2">
    <name type="scientific">uncultured Nocardioidaceae bacterium</name>
    <dbReference type="NCBI Taxonomy" id="253824"/>
    <lineage>
        <taxon>Bacteria</taxon>
        <taxon>Bacillati</taxon>
        <taxon>Actinomycetota</taxon>
        <taxon>Actinomycetes</taxon>
        <taxon>Propionibacteriales</taxon>
        <taxon>Nocardioidaceae</taxon>
        <taxon>environmental samples</taxon>
    </lineage>
</organism>
<accession>A0A6J4M226</accession>
<feature type="compositionally biased region" description="Gly residues" evidence="1">
    <location>
        <begin position="35"/>
        <end position="49"/>
    </location>
</feature>
<proteinExistence type="predicted"/>